<protein>
    <submittedName>
        <fullName evidence="3">DNA-binding protein</fullName>
    </submittedName>
</protein>
<dbReference type="EMBL" id="JACJQH010000088">
    <property type="protein sequence ID" value="MBD2200410.1"/>
    <property type="molecule type" value="Genomic_DNA"/>
</dbReference>
<evidence type="ECO:0000259" key="2">
    <source>
        <dbReference type="Pfam" id="PF11740"/>
    </source>
</evidence>
<gene>
    <name evidence="3" type="ORF">H6G24_33945</name>
</gene>
<reference evidence="3 4" key="1">
    <citation type="journal article" date="2020" name="ISME J.">
        <title>Comparative genomics reveals insights into cyanobacterial evolution and habitat adaptation.</title>
        <authorList>
            <person name="Chen M.Y."/>
            <person name="Teng W.K."/>
            <person name="Zhao L."/>
            <person name="Hu C.X."/>
            <person name="Zhou Y.K."/>
            <person name="Han B.P."/>
            <person name="Song L.R."/>
            <person name="Shu W.S."/>
        </authorList>
    </citation>
    <scope>NUCLEOTIDE SEQUENCE [LARGE SCALE GENOMIC DNA]</scope>
    <source>
        <strain evidence="3 4">FACHB-288</strain>
    </source>
</reference>
<dbReference type="Proteomes" id="UP000658514">
    <property type="component" value="Unassembled WGS sequence"/>
</dbReference>
<organism evidence="3 4">
    <name type="scientific">Calothrix parietina FACHB-288</name>
    <dbReference type="NCBI Taxonomy" id="2692896"/>
    <lineage>
        <taxon>Bacteria</taxon>
        <taxon>Bacillati</taxon>
        <taxon>Cyanobacteriota</taxon>
        <taxon>Cyanophyceae</taxon>
        <taxon>Nostocales</taxon>
        <taxon>Calotrichaceae</taxon>
        <taxon>Calothrix</taxon>
    </lineage>
</organism>
<evidence type="ECO:0000256" key="1">
    <source>
        <dbReference type="SAM" id="Coils"/>
    </source>
</evidence>
<evidence type="ECO:0000313" key="3">
    <source>
        <dbReference type="EMBL" id="MBD2200410.1"/>
    </source>
</evidence>
<proteinExistence type="predicted"/>
<keyword evidence="3" id="KW-0238">DNA-binding</keyword>
<dbReference type="RefSeq" id="WP_190551195.1">
    <property type="nucleotide sequence ID" value="NZ_CAWPNO010000126.1"/>
</dbReference>
<accession>A0ABR8AME4</accession>
<dbReference type="InterPro" id="IPR021104">
    <property type="entry name" value="KfrA_DNA-bd_N"/>
</dbReference>
<dbReference type="Pfam" id="PF11740">
    <property type="entry name" value="KfrA_N"/>
    <property type="match status" value="1"/>
</dbReference>
<feature type="domain" description="KfrA N-terminal DNA-binding" evidence="2">
    <location>
        <begin position="9"/>
        <end position="126"/>
    </location>
</feature>
<keyword evidence="1" id="KW-0175">Coiled coil</keyword>
<dbReference type="GO" id="GO:0003677">
    <property type="term" value="F:DNA binding"/>
    <property type="evidence" value="ECO:0007669"/>
    <property type="project" value="UniProtKB-KW"/>
</dbReference>
<feature type="coiled-coil region" evidence="1">
    <location>
        <begin position="93"/>
        <end position="158"/>
    </location>
</feature>
<keyword evidence="4" id="KW-1185">Reference proteome</keyword>
<evidence type="ECO:0000313" key="4">
    <source>
        <dbReference type="Proteomes" id="UP000658514"/>
    </source>
</evidence>
<comment type="caution">
    <text evidence="3">The sequence shown here is derived from an EMBL/GenBank/DDBJ whole genome shotgun (WGS) entry which is preliminary data.</text>
</comment>
<sequence length="162" mass="18877">MERSNQRVTKESVWKVADELFAKGVIVTQEKVRKEIGYGSYSTIGKYLKEWKDREDNDVSAKNYPMPDSIKKLIGDGEISQLFWNTFCQKYELISNDEKVVELEKEIESLQERLEILNQNAARLDEVRRLYNELLNKSEEKQAKIDSLESDMKEMLNGMSAS</sequence>
<name>A0ABR8AME4_9CYAN</name>